<keyword evidence="2" id="KW-1185">Reference proteome</keyword>
<evidence type="ECO:0000313" key="1">
    <source>
        <dbReference type="EMBL" id="TYT24926.1"/>
    </source>
</evidence>
<accession>A0A5D4XJV1</accession>
<gene>
    <name evidence="1" type="ORF">FZO89_00755</name>
</gene>
<organism evidence="1 2">
    <name type="scientific">Luteimonas viscosa</name>
    <dbReference type="NCBI Taxonomy" id="1132694"/>
    <lineage>
        <taxon>Bacteria</taxon>
        <taxon>Pseudomonadati</taxon>
        <taxon>Pseudomonadota</taxon>
        <taxon>Gammaproteobacteria</taxon>
        <taxon>Lysobacterales</taxon>
        <taxon>Lysobacteraceae</taxon>
        <taxon>Luteimonas</taxon>
    </lineage>
</organism>
<dbReference type="AlphaFoldDB" id="A0A5D4XJV1"/>
<reference evidence="1 2" key="1">
    <citation type="submission" date="2019-08" db="EMBL/GenBank/DDBJ databases">
        <title>Luteimonas viscosus sp. nov., isolated from soil of a sunflower field.</title>
        <authorList>
            <person name="Jianli Z."/>
            <person name="Ying Z."/>
        </authorList>
    </citation>
    <scope>NUCLEOTIDE SEQUENCE [LARGE SCALE GENOMIC DNA]</scope>
    <source>
        <strain evidence="1 2">XBU10</strain>
    </source>
</reference>
<dbReference type="RefSeq" id="WP_149101476.1">
    <property type="nucleotide sequence ID" value="NZ_VTFT01000001.1"/>
</dbReference>
<sequence>MCAWLLTWSQLSVAREPPAAGCIDLHDPGGGWRIGERALVIRASGQAGARLELDTACPVFAEGVDLETLAPDGWACPDGRVWVRGGGTTCQVVRMRALSAAELADASRRRHARAQADVTLDRVEVQGRHWREIGGTTDYCVDARFVRGWREDGDGLVVEVPPWRHAGHRYYRVETENRCPDLASVRSIRLMSRNGGAAVCGYPGDKVVLVDEASGGFARMGSPRTGAFAHGCEISRVTPFPRE</sequence>
<evidence type="ECO:0000313" key="2">
    <source>
        <dbReference type="Proteomes" id="UP000324973"/>
    </source>
</evidence>
<dbReference type="Proteomes" id="UP000324973">
    <property type="component" value="Unassembled WGS sequence"/>
</dbReference>
<protein>
    <submittedName>
        <fullName evidence="1">Uncharacterized protein</fullName>
    </submittedName>
</protein>
<name>A0A5D4XJV1_9GAMM</name>
<comment type="caution">
    <text evidence="1">The sequence shown here is derived from an EMBL/GenBank/DDBJ whole genome shotgun (WGS) entry which is preliminary data.</text>
</comment>
<dbReference type="OrthoDB" id="5998574at2"/>
<proteinExistence type="predicted"/>
<dbReference type="EMBL" id="VTFT01000001">
    <property type="protein sequence ID" value="TYT24926.1"/>
    <property type="molecule type" value="Genomic_DNA"/>
</dbReference>